<feature type="region of interest" description="Disordered" evidence="10">
    <location>
        <begin position="1"/>
        <end position="21"/>
    </location>
</feature>
<feature type="domain" description="Vitamin K epoxide reductase" evidence="12">
    <location>
        <begin position="23"/>
        <end position="164"/>
    </location>
</feature>
<keyword evidence="14" id="KW-1185">Reference proteome</keyword>
<feature type="transmembrane region" description="Helical" evidence="11">
    <location>
        <begin position="139"/>
        <end position="162"/>
    </location>
</feature>
<reference evidence="13 14" key="1">
    <citation type="submission" date="2018-08" db="EMBL/GenBank/DDBJ databases">
        <title>Sequencing the genomes of 1000 actinobacteria strains.</title>
        <authorList>
            <person name="Klenk H.-P."/>
        </authorList>
    </citation>
    <scope>NUCLEOTIDE SEQUENCE [LARGE SCALE GENOMIC DNA]</scope>
    <source>
        <strain evidence="13 14">DSM 22967</strain>
    </source>
</reference>
<evidence type="ECO:0000256" key="3">
    <source>
        <dbReference type="ARBA" id="ARBA00022692"/>
    </source>
</evidence>
<evidence type="ECO:0000256" key="5">
    <source>
        <dbReference type="ARBA" id="ARBA00022989"/>
    </source>
</evidence>
<keyword evidence="3 11" id="KW-0812">Transmembrane</keyword>
<dbReference type="Proteomes" id="UP000256253">
    <property type="component" value="Unassembled WGS sequence"/>
</dbReference>
<dbReference type="EMBL" id="QTUA01000002">
    <property type="protein sequence ID" value="REF24664.1"/>
    <property type="molecule type" value="Genomic_DNA"/>
</dbReference>
<protein>
    <submittedName>
        <fullName evidence="13">Putative membrane protein</fullName>
    </submittedName>
</protein>
<dbReference type="Gene3D" id="1.20.1440.130">
    <property type="entry name" value="VKOR domain"/>
    <property type="match status" value="1"/>
</dbReference>
<feature type="transmembrane region" description="Helical" evidence="11">
    <location>
        <begin position="112"/>
        <end position="133"/>
    </location>
</feature>
<comment type="subcellular location">
    <subcellularLocation>
        <location evidence="1">Membrane</location>
        <topology evidence="1">Multi-pass membrane protein</topology>
    </subcellularLocation>
</comment>
<evidence type="ECO:0000259" key="12">
    <source>
        <dbReference type="SMART" id="SM00756"/>
    </source>
</evidence>
<feature type="transmembrane region" description="Helical" evidence="11">
    <location>
        <begin position="83"/>
        <end position="105"/>
    </location>
</feature>
<evidence type="ECO:0000256" key="6">
    <source>
        <dbReference type="ARBA" id="ARBA00023002"/>
    </source>
</evidence>
<dbReference type="AlphaFoldDB" id="A0A3D9UFE6"/>
<evidence type="ECO:0000256" key="9">
    <source>
        <dbReference type="ARBA" id="ARBA00023284"/>
    </source>
</evidence>
<dbReference type="InterPro" id="IPR012932">
    <property type="entry name" value="VKOR"/>
</dbReference>
<sequence>MLSRTDPAAGETGADPGGRHAPGRSTAWSLLVAGLIGLVASATLLIEKVELLKDPGYTPTCSINPVLSCGSIMKTWQAELLGFPNPVIGVVGFAVVTTTGASLLAGAVLRGWYWWGLLIGAAAGVLLVHWLILQSLYRIGALCPYCMVVWVVTMTIFVAAVTSLRRALRVPPSIIQYAPSLLVAWTLVVAALIAVRFWDYWSTLV</sequence>
<dbReference type="RefSeq" id="WP_115924563.1">
    <property type="nucleotide sequence ID" value="NZ_QTUA01000002.1"/>
</dbReference>
<comment type="caution">
    <text evidence="13">The sequence shown here is derived from an EMBL/GenBank/DDBJ whole genome shotgun (WGS) entry which is preliminary data.</text>
</comment>
<dbReference type="GO" id="GO:0048038">
    <property type="term" value="F:quinone binding"/>
    <property type="evidence" value="ECO:0007669"/>
    <property type="project" value="UniProtKB-KW"/>
</dbReference>
<evidence type="ECO:0000256" key="10">
    <source>
        <dbReference type="SAM" id="MobiDB-lite"/>
    </source>
</evidence>
<dbReference type="GO" id="GO:0016020">
    <property type="term" value="C:membrane"/>
    <property type="evidence" value="ECO:0007669"/>
    <property type="project" value="UniProtKB-SubCell"/>
</dbReference>
<organism evidence="13 14">
    <name type="scientific">Calidifontibacter indicus</name>
    <dbReference type="NCBI Taxonomy" id="419650"/>
    <lineage>
        <taxon>Bacteria</taxon>
        <taxon>Bacillati</taxon>
        <taxon>Actinomycetota</taxon>
        <taxon>Actinomycetes</taxon>
        <taxon>Micrococcales</taxon>
        <taxon>Dermacoccaceae</taxon>
        <taxon>Calidifontibacter</taxon>
    </lineage>
</organism>
<keyword evidence="5 11" id="KW-1133">Transmembrane helix</keyword>
<evidence type="ECO:0000256" key="1">
    <source>
        <dbReference type="ARBA" id="ARBA00004141"/>
    </source>
</evidence>
<dbReference type="Pfam" id="PF07884">
    <property type="entry name" value="VKOR"/>
    <property type="match status" value="1"/>
</dbReference>
<keyword evidence="6" id="KW-0560">Oxidoreductase</keyword>
<dbReference type="CDD" id="cd12922">
    <property type="entry name" value="VKOR_5"/>
    <property type="match status" value="1"/>
</dbReference>
<dbReference type="OrthoDB" id="9783799at2"/>
<accession>A0A3D9UFE6</accession>
<feature type="transmembrane region" description="Helical" evidence="11">
    <location>
        <begin position="174"/>
        <end position="198"/>
    </location>
</feature>
<evidence type="ECO:0000256" key="2">
    <source>
        <dbReference type="ARBA" id="ARBA00006214"/>
    </source>
</evidence>
<evidence type="ECO:0000256" key="7">
    <source>
        <dbReference type="ARBA" id="ARBA00023136"/>
    </source>
</evidence>
<dbReference type="GO" id="GO:0016491">
    <property type="term" value="F:oxidoreductase activity"/>
    <property type="evidence" value="ECO:0007669"/>
    <property type="project" value="UniProtKB-KW"/>
</dbReference>
<dbReference type="InterPro" id="IPR041714">
    <property type="entry name" value="VKOR_Actinobacteria"/>
</dbReference>
<keyword evidence="8" id="KW-1015">Disulfide bond</keyword>
<evidence type="ECO:0000256" key="8">
    <source>
        <dbReference type="ARBA" id="ARBA00023157"/>
    </source>
</evidence>
<evidence type="ECO:0000313" key="14">
    <source>
        <dbReference type="Proteomes" id="UP000256253"/>
    </source>
</evidence>
<proteinExistence type="inferred from homology"/>
<evidence type="ECO:0000313" key="13">
    <source>
        <dbReference type="EMBL" id="REF24664.1"/>
    </source>
</evidence>
<keyword evidence="7 11" id="KW-0472">Membrane</keyword>
<evidence type="ECO:0000256" key="4">
    <source>
        <dbReference type="ARBA" id="ARBA00022719"/>
    </source>
</evidence>
<comment type="similarity">
    <text evidence="2">Belongs to the VKOR family.</text>
</comment>
<evidence type="ECO:0000256" key="11">
    <source>
        <dbReference type="SAM" id="Phobius"/>
    </source>
</evidence>
<dbReference type="InterPro" id="IPR038354">
    <property type="entry name" value="VKOR_sf"/>
</dbReference>
<name>A0A3D9UFE6_9MICO</name>
<keyword evidence="9" id="KW-0676">Redox-active center</keyword>
<gene>
    <name evidence="13" type="ORF">DFJ65_3451</name>
</gene>
<feature type="transmembrane region" description="Helical" evidence="11">
    <location>
        <begin position="27"/>
        <end position="46"/>
    </location>
</feature>
<dbReference type="SMART" id="SM00756">
    <property type="entry name" value="VKc"/>
    <property type="match status" value="1"/>
</dbReference>
<keyword evidence="4" id="KW-0874">Quinone</keyword>